<gene>
    <name evidence="2" type="ORF">EWH70_12380</name>
</gene>
<reference evidence="2 3" key="1">
    <citation type="submission" date="2019-02" db="EMBL/GenBank/DDBJ databases">
        <title>Draft genome sequence of Amycolatopsis sp. 8-3EHSu isolated from roots of Suaeda maritima.</title>
        <authorList>
            <person name="Duangmal K."/>
            <person name="Chantavorakit T."/>
        </authorList>
    </citation>
    <scope>NUCLEOTIDE SEQUENCE [LARGE SCALE GENOMIC DNA]</scope>
    <source>
        <strain evidence="2 3">8-3EHSu</strain>
    </source>
</reference>
<dbReference type="Proteomes" id="UP000292003">
    <property type="component" value="Unassembled WGS sequence"/>
</dbReference>
<dbReference type="InterPro" id="IPR006827">
    <property type="entry name" value="Lant_deHydtase_N"/>
</dbReference>
<dbReference type="EMBL" id="SFCC01000005">
    <property type="protein sequence ID" value="RZQ63935.1"/>
    <property type="molecule type" value="Genomic_DNA"/>
</dbReference>
<name>A0A4V2EM60_9PSEU</name>
<evidence type="ECO:0000313" key="2">
    <source>
        <dbReference type="EMBL" id="RZQ63935.1"/>
    </source>
</evidence>
<sequence length="877" mass="96326">MSRSGSRCCSRGFAVSPTVDPTFVVRIAGLPLAALDRLDGGHAAELVEEALDLEQWLVRQGAVLSDGLHEVIGQTGDTALRRRLIALRRAVFQAREPKDIPYEELPGGLAGDLKRWHERFRRRAELLRTVEAGLPRDASRRRRALHELAAAPALRDGLVLASRDLLFSLDRADPGRADRKLERKLAKYVSRLAGKTSPYSTFTSTTQGRWVDTGTVADRPRYVVGAQRVSVVELNAFTQQQIPRTLSGWPEIRPHLTLSVNSSVVEDERAIRFLGRRDGEAVIELARTPTLRRFLHQIRHGADRTHGGVVRALAGLERADRSEEIAGFLDKLVDVGLVEIGFGIADDETDQLGALVRALEDFTGERVERVRSTVAALRDDLAGYASGEGGRLDRSAGITRRLTDLYGQLGWDATGDNFPKNVFYEDVLVAGPGSDVPVRPWRELLGELDLVRHLAGLYDRFLPGRIAAEAFFTRHHGPGEQVPFLDFYRAFCRELGTPAGADLATCYERAFPVPRVGPARLDTLAGLQAELAGAVAALPADDAGVRHLDGAWLRDFAARLPAFVRPIESMACYVQPMAAPDGGVTAVLNELMTGHGRSRARLLRLDRMAGLGTFDLPDPARRPGHVAEITGTVGSNLNLTHPVSRDEISYPLSTSGRPEENRLALADLQVVHDPAAGELRLVSKDHGTTVTPVHTGVMVEFLLPPAYRFLIQMFGQAVPRFEFVKHLATASPTAEHDGVRRHPRLVLGSLVVNRATWAAPAAVLPRRGTLSAVEYLLEVNRWRRRHGLPRRCFVRAMAGRGTPSQRSRVDGLFDKTRKPVYVDFGSPLLLDVLDEVVTGTDQLLVFEEMLPGRGEAVVEQDGELRAAEFVIELGGKP</sequence>
<feature type="domain" description="Lantibiotic dehydratase N-terminal" evidence="1">
    <location>
        <begin position="151"/>
        <end position="795"/>
    </location>
</feature>
<accession>A0A4V2EM60</accession>
<organism evidence="2 3">
    <name type="scientific">Amycolatopsis suaedae</name>
    <dbReference type="NCBI Taxonomy" id="2510978"/>
    <lineage>
        <taxon>Bacteria</taxon>
        <taxon>Bacillati</taxon>
        <taxon>Actinomycetota</taxon>
        <taxon>Actinomycetes</taxon>
        <taxon>Pseudonocardiales</taxon>
        <taxon>Pseudonocardiaceae</taxon>
        <taxon>Amycolatopsis</taxon>
    </lineage>
</organism>
<evidence type="ECO:0000259" key="1">
    <source>
        <dbReference type="Pfam" id="PF04738"/>
    </source>
</evidence>
<protein>
    <recommendedName>
        <fullName evidence="1">Lantibiotic dehydratase N-terminal domain-containing protein</fullName>
    </recommendedName>
</protein>
<proteinExistence type="predicted"/>
<comment type="caution">
    <text evidence="2">The sequence shown here is derived from an EMBL/GenBank/DDBJ whole genome shotgun (WGS) entry which is preliminary data.</text>
</comment>
<keyword evidence="3" id="KW-1185">Reference proteome</keyword>
<dbReference type="Pfam" id="PF04738">
    <property type="entry name" value="Lant_dehydr_N"/>
    <property type="match status" value="1"/>
</dbReference>
<dbReference type="OrthoDB" id="3861212at2"/>
<evidence type="ECO:0000313" key="3">
    <source>
        <dbReference type="Proteomes" id="UP000292003"/>
    </source>
</evidence>
<dbReference type="AlphaFoldDB" id="A0A4V2EM60"/>